<dbReference type="Pfam" id="PF13646">
    <property type="entry name" value="HEAT_2"/>
    <property type="match status" value="1"/>
</dbReference>
<dbReference type="SUPFAM" id="SSF48371">
    <property type="entry name" value="ARM repeat"/>
    <property type="match status" value="1"/>
</dbReference>
<dbReference type="Pfam" id="PF03130">
    <property type="entry name" value="HEAT_PBS"/>
    <property type="match status" value="1"/>
</dbReference>
<proteinExistence type="predicted"/>
<keyword evidence="4" id="KW-1185">Reference proteome</keyword>
<gene>
    <name evidence="3" type="ORF">H6F41_05100</name>
</gene>
<name>A0ABR7ZUP2_9CYAN</name>
<dbReference type="RefSeq" id="WP_190402403.1">
    <property type="nucleotide sequence ID" value="NZ_JACJQB010000006.1"/>
</dbReference>
<dbReference type="Gene3D" id="1.25.10.10">
    <property type="entry name" value="Leucine-rich Repeat Variant"/>
    <property type="match status" value="1"/>
</dbReference>
<dbReference type="InterPro" id="IPR016024">
    <property type="entry name" value="ARM-type_fold"/>
</dbReference>
<comment type="caution">
    <text evidence="3">The sequence shown here is derived from an EMBL/GenBank/DDBJ whole genome shotgun (WGS) entry which is preliminary data.</text>
</comment>
<dbReference type="SMART" id="SM00567">
    <property type="entry name" value="EZ_HEAT"/>
    <property type="match status" value="5"/>
</dbReference>
<protein>
    <submittedName>
        <fullName evidence="3">HEAT repeat domain-containing protein</fullName>
    </submittedName>
</protein>
<dbReference type="PANTHER" id="PTHR12697:SF39">
    <property type="entry name" value="SLR1687 PROTEIN"/>
    <property type="match status" value="1"/>
</dbReference>
<keyword evidence="1" id="KW-0042">Antenna complex</keyword>
<keyword evidence="2" id="KW-0605">Phycobilisome</keyword>
<evidence type="ECO:0000313" key="4">
    <source>
        <dbReference type="Proteomes" id="UP000642094"/>
    </source>
</evidence>
<dbReference type="InterPro" id="IPR004155">
    <property type="entry name" value="PBS_lyase_HEAT"/>
</dbReference>
<dbReference type="Proteomes" id="UP000642094">
    <property type="component" value="Unassembled WGS sequence"/>
</dbReference>
<evidence type="ECO:0000256" key="2">
    <source>
        <dbReference type="ARBA" id="ARBA00022738"/>
    </source>
</evidence>
<evidence type="ECO:0000256" key="1">
    <source>
        <dbReference type="ARBA" id="ARBA00022549"/>
    </source>
</evidence>
<sequence length="221" mass="23825">MSETFASLKEQLAMDDMGLRMKAIHASRSLSLAERFELLVIAAADPYARVRYDAVSQIGTVGTVDLPKSLEILSNCLLTDAEIDVRAAAAASLGALQLTQSFDILKTAYESTNDWMFQFSIVAAIGELGDAQGFDFLAEALQSPNELVKIAAIGSLGDLGQPEAVDLLLPLIESEDWQVRHRVAQSLAQLGGDRAKVGLERLANDPMPQVSEATQSFLESI</sequence>
<accession>A0ABR7ZUP2</accession>
<dbReference type="InterPro" id="IPR011989">
    <property type="entry name" value="ARM-like"/>
</dbReference>
<reference evidence="3 4" key="1">
    <citation type="journal article" date="2020" name="ISME J.">
        <title>Comparative genomics reveals insights into cyanobacterial evolution and habitat adaptation.</title>
        <authorList>
            <person name="Chen M.Y."/>
            <person name="Teng W.K."/>
            <person name="Zhao L."/>
            <person name="Hu C.X."/>
            <person name="Zhou Y.K."/>
            <person name="Han B.P."/>
            <person name="Song L.R."/>
            <person name="Shu W.S."/>
        </authorList>
    </citation>
    <scope>NUCLEOTIDE SEQUENCE [LARGE SCALE GENOMIC DNA]</scope>
    <source>
        <strain evidence="3 4">FACHB-723</strain>
    </source>
</reference>
<evidence type="ECO:0000313" key="3">
    <source>
        <dbReference type="EMBL" id="MBD2187522.1"/>
    </source>
</evidence>
<dbReference type="PANTHER" id="PTHR12697">
    <property type="entry name" value="PBS LYASE HEAT-LIKE PROTEIN"/>
    <property type="match status" value="1"/>
</dbReference>
<dbReference type="EMBL" id="JACJQB010000006">
    <property type="protein sequence ID" value="MBD2187522.1"/>
    <property type="molecule type" value="Genomic_DNA"/>
</dbReference>
<organism evidence="3 4">
    <name type="scientific">Pseudanabaena mucicola FACHB-723</name>
    <dbReference type="NCBI Taxonomy" id="2692860"/>
    <lineage>
        <taxon>Bacteria</taxon>
        <taxon>Bacillati</taxon>
        <taxon>Cyanobacteriota</taxon>
        <taxon>Cyanophyceae</taxon>
        <taxon>Pseudanabaenales</taxon>
        <taxon>Pseudanabaenaceae</taxon>
        <taxon>Pseudanabaena</taxon>
    </lineage>
</organism>